<dbReference type="HOGENOM" id="CLU_1838774_0_0_1"/>
<sequence>MFYGSSTLQNACMCDTWMTKLLTVISIYVTGAGSQARFACSLNFREAGCWVGLAWFGLIFAFYGCVLCFSLLMASEVHACVRGVVKKKGNRLHWSVGPAMKVDWSSSQTGSLGFKCDVCTMEVPPPGPVGVVRWMWGPVP</sequence>
<keyword evidence="1" id="KW-0812">Transmembrane</keyword>
<accession>A0A061FU02</accession>
<keyword evidence="1" id="KW-0472">Membrane</keyword>
<evidence type="ECO:0000313" key="3">
    <source>
        <dbReference type="Proteomes" id="UP000026915"/>
    </source>
</evidence>
<protein>
    <submittedName>
        <fullName evidence="2">Uncharacterized protein</fullName>
    </submittedName>
</protein>
<gene>
    <name evidence="2" type="ORF">TCM_012280</name>
</gene>
<dbReference type="AlphaFoldDB" id="A0A061FU02"/>
<dbReference type="Proteomes" id="UP000026915">
    <property type="component" value="Chromosome 3"/>
</dbReference>
<organism evidence="2 3">
    <name type="scientific">Theobroma cacao</name>
    <name type="common">Cacao</name>
    <name type="synonym">Cocoa</name>
    <dbReference type="NCBI Taxonomy" id="3641"/>
    <lineage>
        <taxon>Eukaryota</taxon>
        <taxon>Viridiplantae</taxon>
        <taxon>Streptophyta</taxon>
        <taxon>Embryophyta</taxon>
        <taxon>Tracheophyta</taxon>
        <taxon>Spermatophyta</taxon>
        <taxon>Magnoliopsida</taxon>
        <taxon>eudicotyledons</taxon>
        <taxon>Gunneridae</taxon>
        <taxon>Pentapetalae</taxon>
        <taxon>rosids</taxon>
        <taxon>malvids</taxon>
        <taxon>Malvales</taxon>
        <taxon>Malvaceae</taxon>
        <taxon>Byttnerioideae</taxon>
        <taxon>Theobroma</taxon>
    </lineage>
</organism>
<evidence type="ECO:0000313" key="2">
    <source>
        <dbReference type="EMBL" id="EOY20965.1"/>
    </source>
</evidence>
<dbReference type="EMBL" id="CM001881">
    <property type="protein sequence ID" value="EOY20965.1"/>
    <property type="molecule type" value="Genomic_DNA"/>
</dbReference>
<dbReference type="Gramene" id="EOY20965">
    <property type="protein sequence ID" value="EOY20965"/>
    <property type="gene ID" value="TCM_012280"/>
</dbReference>
<name>A0A061FU02_THECC</name>
<keyword evidence="1" id="KW-1133">Transmembrane helix</keyword>
<proteinExistence type="predicted"/>
<dbReference type="InParanoid" id="A0A061FU02"/>
<keyword evidence="3" id="KW-1185">Reference proteome</keyword>
<evidence type="ECO:0000256" key="1">
    <source>
        <dbReference type="SAM" id="Phobius"/>
    </source>
</evidence>
<feature type="transmembrane region" description="Helical" evidence="1">
    <location>
        <begin position="53"/>
        <end position="74"/>
    </location>
</feature>
<reference evidence="2 3" key="1">
    <citation type="journal article" date="2013" name="Genome Biol.">
        <title>The genome sequence of the most widely cultivated cacao type and its use to identify candidate genes regulating pod color.</title>
        <authorList>
            <person name="Motamayor J.C."/>
            <person name="Mockaitis K."/>
            <person name="Schmutz J."/>
            <person name="Haiminen N."/>
            <person name="Iii D.L."/>
            <person name="Cornejo O."/>
            <person name="Findley S.D."/>
            <person name="Zheng P."/>
            <person name="Utro F."/>
            <person name="Royaert S."/>
            <person name="Saski C."/>
            <person name="Jenkins J."/>
            <person name="Podicheti R."/>
            <person name="Zhao M."/>
            <person name="Scheffler B.E."/>
            <person name="Stack J.C."/>
            <person name="Feltus F.A."/>
            <person name="Mustiga G.M."/>
            <person name="Amores F."/>
            <person name="Phillips W."/>
            <person name="Marelli J.P."/>
            <person name="May G.D."/>
            <person name="Shapiro H."/>
            <person name="Ma J."/>
            <person name="Bustamante C.D."/>
            <person name="Schnell R.J."/>
            <person name="Main D."/>
            <person name="Gilbert D."/>
            <person name="Parida L."/>
            <person name="Kuhn D.N."/>
        </authorList>
    </citation>
    <scope>NUCLEOTIDE SEQUENCE [LARGE SCALE GENOMIC DNA]</scope>
    <source>
        <strain evidence="3">cv. Matina 1-6</strain>
    </source>
</reference>